<dbReference type="Gene3D" id="3.30.160.60">
    <property type="entry name" value="Classic Zinc Finger"/>
    <property type="match status" value="1"/>
</dbReference>
<feature type="domain" description="C2H2-type" evidence="1">
    <location>
        <begin position="86"/>
        <end position="106"/>
    </location>
</feature>
<organism evidence="2">
    <name type="scientific">viral metagenome</name>
    <dbReference type="NCBI Taxonomy" id="1070528"/>
    <lineage>
        <taxon>unclassified sequences</taxon>
        <taxon>metagenomes</taxon>
        <taxon>organismal metagenomes</taxon>
    </lineage>
</organism>
<reference evidence="2" key="1">
    <citation type="journal article" date="2020" name="Nature">
        <title>Giant virus diversity and host interactions through global metagenomics.</title>
        <authorList>
            <person name="Schulz F."/>
            <person name="Roux S."/>
            <person name="Paez-Espino D."/>
            <person name="Jungbluth S."/>
            <person name="Walsh D.A."/>
            <person name="Denef V.J."/>
            <person name="McMahon K.D."/>
            <person name="Konstantinidis K.T."/>
            <person name="Eloe-Fadrosh E.A."/>
            <person name="Kyrpides N.C."/>
            <person name="Woyke T."/>
        </authorList>
    </citation>
    <scope>NUCLEOTIDE SEQUENCE</scope>
    <source>
        <strain evidence="2">GVMAG-M-3300023179-59</strain>
    </source>
</reference>
<feature type="domain" description="C2H2-type" evidence="1">
    <location>
        <begin position="28"/>
        <end position="52"/>
    </location>
</feature>
<protein>
    <recommendedName>
        <fullName evidence="1">C2H2-type domain-containing protein</fullName>
    </recommendedName>
</protein>
<proteinExistence type="predicted"/>
<dbReference type="EMBL" id="MN739850">
    <property type="protein sequence ID" value="QHT74474.1"/>
    <property type="molecule type" value="Genomic_DNA"/>
</dbReference>
<dbReference type="SMART" id="SM00355">
    <property type="entry name" value="ZnF_C2H2"/>
    <property type="match status" value="2"/>
</dbReference>
<dbReference type="AlphaFoldDB" id="A0A6C0H1P4"/>
<sequence length="356" mass="41091">MGNFGEKNMFRYFIMFQKNPAAEIQNVYKCDACNFITGNKKDYIRHERTKKHGRNVSPLVSFYPSPITPPPEPAPEPAPCDDKCKFVCKDCNKNCISRVTLWRHRKKCQPTAPVTEEPPVENTHIMKEMIIEVIRQNNQQNAAFIENFTENFTEKFMEKFSEMSKQQTVVTNNMTMNNNNTVNNQFNLNFFLNEKCKDAVNLVDFINSLQVQVSDLVNTGKVGFVEGITTILLDKLRDLDVYTRPMHCTDIKREIIYVKNQNVWEKENDEKTHMKSLVNIIARKNLEQISKWAEQNPDFMTLDSSAYNEYIQIGMNSTGGTVEQQEKNIDKVVTNILKAVVIDKQTERMIASNSAS</sequence>
<dbReference type="InterPro" id="IPR013087">
    <property type="entry name" value="Znf_C2H2_type"/>
</dbReference>
<evidence type="ECO:0000313" key="2">
    <source>
        <dbReference type="EMBL" id="QHT74474.1"/>
    </source>
</evidence>
<accession>A0A6C0H1P4</accession>
<evidence type="ECO:0000259" key="1">
    <source>
        <dbReference type="SMART" id="SM00355"/>
    </source>
</evidence>
<name>A0A6C0H1P4_9ZZZZ</name>